<reference evidence="3" key="1">
    <citation type="journal article" date="2019" name="Int. J. Syst. Evol. Microbiol.">
        <title>The Global Catalogue of Microorganisms (GCM) 10K type strain sequencing project: providing services to taxonomists for standard genome sequencing and annotation.</title>
        <authorList>
            <consortium name="The Broad Institute Genomics Platform"/>
            <consortium name="The Broad Institute Genome Sequencing Center for Infectious Disease"/>
            <person name="Wu L."/>
            <person name="Ma J."/>
        </authorList>
    </citation>
    <scope>NUCLEOTIDE SEQUENCE [LARGE SCALE GENOMIC DNA]</scope>
    <source>
        <strain evidence="3">JCM 16545</strain>
    </source>
</reference>
<dbReference type="Pfam" id="PF13333">
    <property type="entry name" value="rve_2"/>
    <property type="match status" value="1"/>
</dbReference>
<evidence type="ECO:0000259" key="1">
    <source>
        <dbReference type="Pfam" id="PF13333"/>
    </source>
</evidence>
<dbReference type="InterPro" id="IPR001584">
    <property type="entry name" value="Integrase_cat-core"/>
</dbReference>
<evidence type="ECO:0000313" key="3">
    <source>
        <dbReference type="Proteomes" id="UP001597369"/>
    </source>
</evidence>
<gene>
    <name evidence="2" type="ORF">ACFSKU_10275</name>
</gene>
<sequence>MALDNAVAESFFKTLKTEMIYHLEFTTRQDS</sequence>
<dbReference type="Proteomes" id="UP001597369">
    <property type="component" value="Unassembled WGS sequence"/>
</dbReference>
<dbReference type="RefSeq" id="WP_377469786.1">
    <property type="nucleotide sequence ID" value="NZ_JAJJWI010000009.1"/>
</dbReference>
<feature type="domain" description="Integrase catalytic" evidence="1">
    <location>
        <begin position="9"/>
        <end position="29"/>
    </location>
</feature>
<name>A0ABW4WX00_9BACT</name>
<evidence type="ECO:0000313" key="2">
    <source>
        <dbReference type="EMBL" id="MFD2067269.1"/>
    </source>
</evidence>
<accession>A0ABW4WX00</accession>
<dbReference type="EMBL" id="JBHUHV010000029">
    <property type="protein sequence ID" value="MFD2067269.1"/>
    <property type="molecule type" value="Genomic_DNA"/>
</dbReference>
<organism evidence="2 3">
    <name type="scientific">Pontibacter silvestris</name>
    <dbReference type="NCBI Taxonomy" id="2305183"/>
    <lineage>
        <taxon>Bacteria</taxon>
        <taxon>Pseudomonadati</taxon>
        <taxon>Bacteroidota</taxon>
        <taxon>Cytophagia</taxon>
        <taxon>Cytophagales</taxon>
        <taxon>Hymenobacteraceae</taxon>
        <taxon>Pontibacter</taxon>
    </lineage>
</organism>
<protein>
    <submittedName>
        <fullName evidence="2">IS3 family transposase</fullName>
    </submittedName>
</protein>
<keyword evidence="3" id="KW-1185">Reference proteome</keyword>
<comment type="caution">
    <text evidence="2">The sequence shown here is derived from an EMBL/GenBank/DDBJ whole genome shotgun (WGS) entry which is preliminary data.</text>
</comment>
<proteinExistence type="predicted"/>